<feature type="region of interest" description="Disordered" evidence="1">
    <location>
        <begin position="125"/>
        <end position="153"/>
    </location>
</feature>
<sequence length="262" mass="30121">MPLDMESYMQACSQETSPRVVAAVTDGLLMESEEDGTWMCPIALAKVCSLVVHEQGEEQMAKVATEELKEAQEKDPVLKRVREYVMTDHWPKLMRRDRDNEVTVLYRQRSKLYLDEEGILYNSDQKENKLQPKRKRHTRQVNMVAEEDSGDENDWRCLRSLSTKQLAESTSRLGSEEEELQLTEMEEERDEGKRNSGIVADVMGDENEMTEAGEETSSDEVDEGGPAVTHLSQRKYPFRQRHPPTIFTYDTLGKPSIAQRVM</sequence>
<organism evidence="2 3">
    <name type="scientific">Tachysurus vachellii</name>
    <name type="common">Darkbarbel catfish</name>
    <name type="synonym">Pelteobagrus vachellii</name>
    <dbReference type="NCBI Taxonomy" id="175792"/>
    <lineage>
        <taxon>Eukaryota</taxon>
        <taxon>Metazoa</taxon>
        <taxon>Chordata</taxon>
        <taxon>Craniata</taxon>
        <taxon>Vertebrata</taxon>
        <taxon>Euteleostomi</taxon>
        <taxon>Actinopterygii</taxon>
        <taxon>Neopterygii</taxon>
        <taxon>Teleostei</taxon>
        <taxon>Ostariophysi</taxon>
        <taxon>Siluriformes</taxon>
        <taxon>Bagridae</taxon>
        <taxon>Tachysurus</taxon>
    </lineage>
</organism>
<proteinExistence type="predicted"/>
<feature type="compositionally biased region" description="Acidic residues" evidence="1">
    <location>
        <begin position="176"/>
        <end position="189"/>
    </location>
</feature>
<name>A0AA88IP44_TACVA</name>
<feature type="compositionally biased region" description="Acidic residues" evidence="1">
    <location>
        <begin position="203"/>
        <end position="223"/>
    </location>
</feature>
<keyword evidence="3" id="KW-1185">Reference proteome</keyword>
<dbReference type="EMBL" id="JAVHJS010000024">
    <property type="protein sequence ID" value="KAK2818118.1"/>
    <property type="molecule type" value="Genomic_DNA"/>
</dbReference>
<comment type="caution">
    <text evidence="2">The sequence shown here is derived from an EMBL/GenBank/DDBJ whole genome shotgun (WGS) entry which is preliminary data.</text>
</comment>
<protein>
    <submittedName>
        <fullName evidence="2">Uncharacterized protein</fullName>
    </submittedName>
</protein>
<evidence type="ECO:0000313" key="2">
    <source>
        <dbReference type="EMBL" id="KAK2818118.1"/>
    </source>
</evidence>
<gene>
    <name evidence="2" type="ORF">Q7C36_022051</name>
</gene>
<evidence type="ECO:0000313" key="3">
    <source>
        <dbReference type="Proteomes" id="UP001187315"/>
    </source>
</evidence>
<accession>A0AA88IP44</accession>
<feature type="region of interest" description="Disordered" evidence="1">
    <location>
        <begin position="166"/>
        <end position="247"/>
    </location>
</feature>
<reference evidence="2" key="1">
    <citation type="submission" date="2023-08" db="EMBL/GenBank/DDBJ databases">
        <title>Pelteobagrus vachellii genome.</title>
        <authorList>
            <person name="Liu H."/>
        </authorList>
    </citation>
    <scope>NUCLEOTIDE SEQUENCE</scope>
    <source>
        <strain evidence="2">PRFRI_2022a</strain>
        <tissue evidence="2">Muscle</tissue>
    </source>
</reference>
<evidence type="ECO:0000256" key="1">
    <source>
        <dbReference type="SAM" id="MobiDB-lite"/>
    </source>
</evidence>
<dbReference type="AlphaFoldDB" id="A0AA88IP44"/>
<dbReference type="Proteomes" id="UP001187315">
    <property type="component" value="Unassembled WGS sequence"/>
</dbReference>
<feature type="compositionally biased region" description="Basic residues" evidence="1">
    <location>
        <begin position="232"/>
        <end position="242"/>
    </location>
</feature>